<keyword evidence="1" id="KW-0233">DNA recombination</keyword>
<dbReference type="EMBL" id="CP019236">
    <property type="protein sequence ID" value="APW35995.1"/>
    <property type="molecule type" value="Genomic_DNA"/>
</dbReference>
<dbReference type="Gene3D" id="1.10.443.10">
    <property type="entry name" value="Intergrase catalytic core"/>
    <property type="match status" value="1"/>
</dbReference>
<protein>
    <recommendedName>
        <fullName evidence="2">Tyr recombinase domain-containing protein</fullName>
    </recommendedName>
</protein>
<dbReference type="CDD" id="cd00397">
    <property type="entry name" value="DNA_BRE_C"/>
    <property type="match status" value="1"/>
</dbReference>
<dbReference type="InterPro" id="IPR011010">
    <property type="entry name" value="DNA_brk_join_enz"/>
</dbReference>
<keyword evidence="4" id="KW-1185">Reference proteome</keyword>
<feature type="domain" description="Tyr recombinase" evidence="2">
    <location>
        <begin position="1"/>
        <end position="225"/>
    </location>
</feature>
<dbReference type="SUPFAM" id="SSF56349">
    <property type="entry name" value="DNA breaking-rejoining enzymes"/>
    <property type="match status" value="1"/>
</dbReference>
<dbReference type="GO" id="GO:0006310">
    <property type="term" value="P:DNA recombination"/>
    <property type="evidence" value="ECO:0007669"/>
    <property type="project" value="UniProtKB-KW"/>
</dbReference>
<accession>A0A1P8JQJ3</accession>
<proteinExistence type="predicted"/>
<evidence type="ECO:0000313" key="4">
    <source>
        <dbReference type="Proteomes" id="UP000186609"/>
    </source>
</evidence>
<dbReference type="AlphaFoldDB" id="A0A1P8JQJ3"/>
<sequence>MNLRDILITMLMHYGGLRVSEPFHIYVHDIRPDVINPQMANVRVFHPSEGKAPLDWKDAIGKPINTNRANYLKGKYGLLPRTDYKDTSQMYAGWKNNLLTDSTKSMHVHWFPTWAGELFLKIWSLYLIRRAQFNDHPFAFVTLSGKPYALDSFQSAHKAAVKRIGLSYSKFEGTTPHGHRHDFGRRLAEAKVNELVIKKALHHKSMKAQVVYTEPDINQISKIFEEITSENSDLNITPASNPVDFGFPQLSLSDYFKKHFD</sequence>
<dbReference type="InterPro" id="IPR002104">
    <property type="entry name" value="Integrase_catalytic"/>
</dbReference>
<dbReference type="GO" id="GO:0003677">
    <property type="term" value="F:DNA binding"/>
    <property type="evidence" value="ECO:0007669"/>
    <property type="project" value="InterPro"/>
</dbReference>
<dbReference type="GO" id="GO:0015074">
    <property type="term" value="P:DNA integration"/>
    <property type="evidence" value="ECO:0007669"/>
    <property type="project" value="InterPro"/>
</dbReference>
<dbReference type="KEGG" id="rhy:RD110_01210"/>
<evidence type="ECO:0000313" key="3">
    <source>
        <dbReference type="EMBL" id="APW35995.1"/>
    </source>
</evidence>
<dbReference type="InterPro" id="IPR013762">
    <property type="entry name" value="Integrase-like_cat_sf"/>
</dbReference>
<evidence type="ECO:0000256" key="1">
    <source>
        <dbReference type="ARBA" id="ARBA00023172"/>
    </source>
</evidence>
<gene>
    <name evidence="3" type="ORF">RD110_01210</name>
</gene>
<evidence type="ECO:0000259" key="2">
    <source>
        <dbReference type="PROSITE" id="PS51898"/>
    </source>
</evidence>
<organism evidence="3 4">
    <name type="scientific">Rhodoferax koreensis</name>
    <dbReference type="NCBI Taxonomy" id="1842727"/>
    <lineage>
        <taxon>Bacteria</taxon>
        <taxon>Pseudomonadati</taxon>
        <taxon>Pseudomonadota</taxon>
        <taxon>Betaproteobacteria</taxon>
        <taxon>Burkholderiales</taxon>
        <taxon>Comamonadaceae</taxon>
        <taxon>Rhodoferax</taxon>
    </lineage>
</organism>
<dbReference type="PROSITE" id="PS51898">
    <property type="entry name" value="TYR_RECOMBINASE"/>
    <property type="match status" value="1"/>
</dbReference>
<reference evidence="3 4" key="1">
    <citation type="submission" date="2017-01" db="EMBL/GenBank/DDBJ databases">
        <authorList>
            <person name="Mah S.A."/>
            <person name="Swanson W.J."/>
            <person name="Moy G.W."/>
            <person name="Vacquier V.D."/>
        </authorList>
    </citation>
    <scope>NUCLEOTIDE SEQUENCE [LARGE SCALE GENOMIC DNA]</scope>
    <source>
        <strain evidence="3 4">DCY110</strain>
    </source>
</reference>
<name>A0A1P8JQJ3_9BURK</name>
<dbReference type="Proteomes" id="UP000186609">
    <property type="component" value="Chromosome"/>
</dbReference>
<dbReference type="Pfam" id="PF00589">
    <property type="entry name" value="Phage_integrase"/>
    <property type="match status" value="1"/>
</dbReference>